<accession>A0A3N2PN85</accession>
<dbReference type="PANTHER" id="PTHR12663:SF0">
    <property type="entry name" value="PRECOCIOUS DISSOCIATION OF SISTERS 5, ISOFORM A"/>
    <property type="match status" value="1"/>
</dbReference>
<dbReference type="STRING" id="1314773.A0A3N2PN85"/>
<feature type="region of interest" description="Disordered" evidence="7">
    <location>
        <begin position="1"/>
        <end position="60"/>
    </location>
</feature>
<comment type="subcellular location">
    <subcellularLocation>
        <location evidence="1">Nucleus</location>
    </subcellularLocation>
</comment>
<reference evidence="8 9" key="1">
    <citation type="journal article" date="2018" name="Mol. Ecol.">
        <title>The obligate alkalophilic soda-lake fungus Sodiomyces alkalinus has shifted to a protein diet.</title>
        <authorList>
            <person name="Grum-Grzhimaylo A.A."/>
            <person name="Falkoski D.L."/>
            <person name="van den Heuvel J."/>
            <person name="Valero-Jimenez C.A."/>
            <person name="Min B."/>
            <person name="Choi I.G."/>
            <person name="Lipzen A."/>
            <person name="Daum C.G."/>
            <person name="Aanen D.K."/>
            <person name="Tsang A."/>
            <person name="Henrissat B."/>
            <person name="Bilanenko E.N."/>
            <person name="de Vries R.P."/>
            <person name="van Kan J.A.L."/>
            <person name="Grigoriev I.V."/>
            <person name="Debets A.J.M."/>
        </authorList>
    </citation>
    <scope>NUCLEOTIDE SEQUENCE [LARGE SCALE GENOMIC DNA]</scope>
    <source>
        <strain evidence="8 9">F11</strain>
    </source>
</reference>
<feature type="region of interest" description="Disordered" evidence="7">
    <location>
        <begin position="430"/>
        <end position="449"/>
    </location>
</feature>
<feature type="region of interest" description="Disordered" evidence="7">
    <location>
        <begin position="1300"/>
        <end position="1579"/>
    </location>
</feature>
<dbReference type="SUPFAM" id="SSF48371">
    <property type="entry name" value="ARM repeat"/>
    <property type="match status" value="1"/>
</dbReference>
<dbReference type="GO" id="GO:0051301">
    <property type="term" value="P:cell division"/>
    <property type="evidence" value="ECO:0007669"/>
    <property type="project" value="UniProtKB-KW"/>
</dbReference>
<feature type="compositionally biased region" description="Acidic residues" evidence="7">
    <location>
        <begin position="1492"/>
        <end position="1511"/>
    </location>
</feature>
<evidence type="ECO:0000256" key="2">
    <source>
        <dbReference type="ARBA" id="ARBA00022618"/>
    </source>
</evidence>
<feature type="compositionally biased region" description="Acidic residues" evidence="7">
    <location>
        <begin position="1392"/>
        <end position="1411"/>
    </location>
</feature>
<feature type="compositionally biased region" description="Basic residues" evidence="7">
    <location>
        <begin position="1339"/>
        <end position="1358"/>
    </location>
</feature>
<feature type="compositionally biased region" description="Acidic residues" evidence="7">
    <location>
        <begin position="15"/>
        <end position="49"/>
    </location>
</feature>
<dbReference type="RefSeq" id="XP_028463700.1">
    <property type="nucleotide sequence ID" value="XM_028609528.1"/>
</dbReference>
<evidence type="ECO:0000256" key="1">
    <source>
        <dbReference type="ARBA" id="ARBA00004123"/>
    </source>
</evidence>
<feature type="compositionally biased region" description="Low complexity" evidence="7">
    <location>
        <begin position="1549"/>
        <end position="1566"/>
    </location>
</feature>
<keyword evidence="4" id="KW-0539">Nucleus</keyword>
<evidence type="ECO:0000313" key="8">
    <source>
        <dbReference type="EMBL" id="ROT35894.1"/>
    </source>
</evidence>
<dbReference type="GO" id="GO:0005634">
    <property type="term" value="C:nucleus"/>
    <property type="evidence" value="ECO:0007669"/>
    <property type="project" value="UniProtKB-SubCell"/>
</dbReference>
<evidence type="ECO:0000256" key="7">
    <source>
        <dbReference type="SAM" id="MobiDB-lite"/>
    </source>
</evidence>
<proteinExistence type="predicted"/>
<dbReference type="InterPro" id="IPR016024">
    <property type="entry name" value="ARM-type_fold"/>
</dbReference>
<dbReference type="EMBL" id="ML119060">
    <property type="protein sequence ID" value="ROT35894.1"/>
    <property type="molecule type" value="Genomic_DNA"/>
</dbReference>
<dbReference type="GO" id="GO:0006281">
    <property type="term" value="P:DNA repair"/>
    <property type="evidence" value="ECO:0007669"/>
    <property type="project" value="TreeGrafter"/>
</dbReference>
<dbReference type="OrthoDB" id="200660at2759"/>
<keyword evidence="6" id="KW-0175">Coiled coil</keyword>
<organism evidence="8 9">
    <name type="scientific">Sodiomyces alkalinus (strain CBS 110278 / VKM F-3762 / F11)</name>
    <name type="common">Alkaliphilic filamentous fungus</name>
    <dbReference type="NCBI Taxonomy" id="1314773"/>
    <lineage>
        <taxon>Eukaryota</taxon>
        <taxon>Fungi</taxon>
        <taxon>Dikarya</taxon>
        <taxon>Ascomycota</taxon>
        <taxon>Pezizomycotina</taxon>
        <taxon>Sordariomycetes</taxon>
        <taxon>Hypocreomycetidae</taxon>
        <taxon>Glomerellales</taxon>
        <taxon>Plectosphaerellaceae</taxon>
        <taxon>Sodiomyces</taxon>
    </lineage>
</organism>
<feature type="coiled-coil region" evidence="6">
    <location>
        <begin position="83"/>
        <end position="110"/>
    </location>
</feature>
<dbReference type="Pfam" id="PF20168">
    <property type="entry name" value="PDS5"/>
    <property type="match status" value="1"/>
</dbReference>
<dbReference type="InterPro" id="IPR039776">
    <property type="entry name" value="Pds5"/>
</dbReference>
<keyword evidence="2" id="KW-0132">Cell division</keyword>
<feature type="compositionally biased region" description="Low complexity" evidence="7">
    <location>
        <begin position="438"/>
        <end position="449"/>
    </location>
</feature>
<sequence>MARGRRRGRDKAAEPEEPEQVEIAEEQAQVEEHAEEEPAAEDADQDVEMPDPASEHEPEVPGELLSLKFDEELTWRPGKPIPLQTLLGRLERLSQELSSMEQDHVDLDSLADVSHALGQRNLLTHKDQGVKAYVAACIVDILQLSAPDAPFTSDQLKIFFTMLVSHIFPCLGDQSHPYHNQHKYILASLAEVQSILLINDVDGADDLLLRLFSAFFDTASGTGLEQGVAKDIGASMTEILVALIEHSSGVSPKIIEVIMAQFLRAAPPGGAHARGDRSGHHAAQQSTLLLKSEPPAYLMAKEICNQCSDKMVQYVSQYFSDVIIDASRFAVKSNGHRHDDEHDDDDGPRGPTEAELKELRKAHLLIKELWRAAPDVLQNVIPQVEAELSADNVELRQIATETLGDMIAGIGAAGPPPAPIIDPAAYPPLRLSDEEPDTTTATSALTTPLSPQSFAQTHAVAYHSFLGRRQDRTPAVRAAWTTTVGYILSTSAGGIGLSREEQAELIRALGDKLNDSDERVRLAAVQTMELFGFRDFVLKLGPTGGIDKEGSILRSLADRCRDKRPAVRVDAMTFLGNLWGVGAGELASGQDVVMPLNGIPSVVYKAWYANDLELNILIDRVIFECLLPLSFPPIKSKGTKASASQSQPSGTGTVSDQDRIRAERILLLVQSLDPQAKKSFFTMQARQPQFAGVLEAFIKQCEAYNGGVMDGAGPRKTAALEKTIQYIAQFFPDAAKVKSDLYKFAKANDRRNYQLIRFSIGSENDYKTVRGGIKELVKRMQGGPAASALDTLIPFLYRSACLIFNRSHLSTILDYSKTDKDGFGPVAHEILHEISLRNPDMFKTFVVDLCKELVQQSPSEHNENDPAVVDILRACSAFAKKYPDEIPNTKEFGRALTSYAQFGRPVKAAKYAIKILLAKGDKQGLVLATSLFDRVMANFEYGSPYFLNKLQCLAQLYLQAPKVTEGSDQEIVDMAVQKIARQVRTEASDKDPEWVDDADMDEELRAKELSLRIAVNRVRSVEDVEEAKAQAGPVFKLLMTLVTKQGELCKEKDTPNHHKARLRLLAGQLVLKLCTQKHFDDIFSHKDFHNLAFMTQDREPAVRRGFVEKLMKNLVLNRLRHRFYTMIFLTAYEPMADFKQHIETWIRSRVQFMQSNGDKNNMEALIGRLIPLLAHHPDYSPEMEYLVDHARYLVFYVSHVATEKNLGLIHRYAERVKQTRDLLNPEKSENLYVLSDLAQAVIRKWQEKKGWSFQAYPGKVGLPMGLYAALPSHDVAQEVARKLYIPDGIENRLDEVLRSVDKKKKRKTTDDRGEGGSAAKRIRTKEPKPQTTKATIASKKSKPAAKPKPKPKSSKPKMRKESELAMDEGERRRSGRSRKSTSAYQERHSSEDDAEMWEGVAEWEYEGEEGGGGEKSAAEGDDGDVVSGEEPGSDITQEDDEAEPALKKKKKRTAAAATAVAKAKAAKKKAEDRDDDDSSVLSEPESSVLSEPQDDGEEADKEDEEDEEGDEGTSPTTARTRSTGRKGRNAASAELPSRPAVKKPPPPGKKQQAAASAGTRTRASRPAAREVSDSEFDGD</sequence>
<evidence type="ECO:0000256" key="3">
    <source>
        <dbReference type="ARBA" id="ARBA00022776"/>
    </source>
</evidence>
<feature type="compositionally biased region" description="Basic and acidic residues" evidence="7">
    <location>
        <begin position="1359"/>
        <end position="1372"/>
    </location>
</feature>
<name>A0A3N2PN85_SODAK</name>
<dbReference type="InterPro" id="IPR011989">
    <property type="entry name" value="ARM-like"/>
</dbReference>
<evidence type="ECO:0000256" key="6">
    <source>
        <dbReference type="SAM" id="Coils"/>
    </source>
</evidence>
<dbReference type="GeneID" id="39578006"/>
<keyword evidence="5" id="KW-0131">Cell cycle</keyword>
<dbReference type="CDD" id="cd19953">
    <property type="entry name" value="PDS5"/>
    <property type="match status" value="1"/>
</dbReference>
<dbReference type="GO" id="GO:0007064">
    <property type="term" value="P:mitotic sister chromatid cohesion"/>
    <property type="evidence" value="ECO:0007669"/>
    <property type="project" value="InterPro"/>
</dbReference>
<keyword evidence="3" id="KW-0498">Mitosis</keyword>
<dbReference type="GO" id="GO:0000785">
    <property type="term" value="C:chromatin"/>
    <property type="evidence" value="ECO:0007669"/>
    <property type="project" value="TreeGrafter"/>
</dbReference>
<protein>
    <submittedName>
        <fullName evidence="8">Uncharacterized protein</fullName>
    </submittedName>
</protein>
<dbReference type="PANTHER" id="PTHR12663">
    <property type="entry name" value="ANDROGEN INDUCED INHIBITOR OF PROLIFERATION AS3 / PDS5-RELATED"/>
    <property type="match status" value="1"/>
</dbReference>
<gene>
    <name evidence="8" type="ORF">SODALDRAFT_320380</name>
</gene>
<dbReference type="Proteomes" id="UP000272025">
    <property type="component" value="Unassembled WGS sequence"/>
</dbReference>
<feature type="compositionally biased region" description="Low complexity" evidence="7">
    <location>
        <begin position="1454"/>
        <end position="1463"/>
    </location>
</feature>
<evidence type="ECO:0000256" key="4">
    <source>
        <dbReference type="ARBA" id="ARBA00023242"/>
    </source>
</evidence>
<keyword evidence="9" id="KW-1185">Reference proteome</keyword>
<feature type="compositionally biased region" description="Low complexity" evidence="7">
    <location>
        <begin position="1479"/>
        <end position="1491"/>
    </location>
</feature>
<evidence type="ECO:0000256" key="5">
    <source>
        <dbReference type="ARBA" id="ARBA00023306"/>
    </source>
</evidence>
<evidence type="ECO:0000313" key="9">
    <source>
        <dbReference type="Proteomes" id="UP000272025"/>
    </source>
</evidence>
<dbReference type="Gene3D" id="1.25.10.10">
    <property type="entry name" value="Leucine-rich Repeat Variant"/>
    <property type="match status" value="1"/>
</dbReference>